<sequence>MTEKIAKFVDQTIWFSYLTVVVVTPLLFSTKNSELFEVPKMLFVYLAATVIFFLTLIKFVFNGKILIPKSLTLASLIVFVAIQVVSTLFSIDKFTSIFGYPTRLNGGLLSQFAYLVIFIGALINLNRKMAKQLIVATIVAALAVSLWGIPAHFGKDPTCFVLTGKLNATCWQKDFDPQLRIFSTLGQPNWLASYLVLILPVSLALFLNTKLPKTKVFFAATTLVLFLAFIFTNSRSAAFGLITALIAFMALLGIKFIRANIKILVLTFGAISIATLVFGNTLILRLNEALSKNLPTGDIGGTESGQIRLIVWQGALEVFRNYPILGSGPETFAYSYYRYRPLAHNNTTEWNFFYNKAHNEFLNYLSNIGFIGTAAYLAFLIAASWTLYRISGQSHNYSASQAESQLKKGSRPALLESNNNPKALLITKAAIAAILGYQVTIFFGFSTVATQVLMYLLIAATLVQGGQNPQVANLANLKGIYQKTAAAFLVIAFLWIGSFVIRLYFADLFASQAKEEQTNLPDSLRSAIETFPSANPFYLADYAYATAVYASSLEDEKLATLLTNQVSQSAQESLMLGPNNLINIRRLATSYLLLSTKDPSFESKARELGKRIVELAPTDPQSYLSLAKIQAGTNLDEEAKKTLEIALKLKPDYQEAKELLRKINSTIDN</sequence>
<dbReference type="GO" id="GO:0016020">
    <property type="term" value="C:membrane"/>
    <property type="evidence" value="ECO:0007669"/>
    <property type="project" value="UniProtKB-SubCell"/>
</dbReference>
<comment type="subcellular location">
    <subcellularLocation>
        <location evidence="1">Membrane</location>
        <topology evidence="1">Multi-pass membrane protein</topology>
    </subcellularLocation>
</comment>
<dbReference type="PANTHER" id="PTHR37422:SF13">
    <property type="entry name" value="LIPOPOLYSACCHARIDE BIOSYNTHESIS PROTEIN PA4999-RELATED"/>
    <property type="match status" value="1"/>
</dbReference>
<dbReference type="InterPro" id="IPR011990">
    <property type="entry name" value="TPR-like_helical_dom_sf"/>
</dbReference>
<feature type="transmembrane region" description="Helical" evidence="5">
    <location>
        <begin position="441"/>
        <end position="465"/>
    </location>
</feature>
<keyword evidence="3 5" id="KW-1133">Transmembrane helix</keyword>
<proteinExistence type="predicted"/>
<dbReference type="SUPFAM" id="SSF48452">
    <property type="entry name" value="TPR-like"/>
    <property type="match status" value="1"/>
</dbReference>
<feature type="transmembrane region" description="Helical" evidence="5">
    <location>
        <begin position="73"/>
        <end position="91"/>
    </location>
</feature>
<keyword evidence="4 5" id="KW-0472">Membrane</keyword>
<dbReference type="InterPro" id="IPR051533">
    <property type="entry name" value="WaaL-like"/>
</dbReference>
<dbReference type="EMBL" id="MFBT01000008">
    <property type="protein sequence ID" value="OGD99903.1"/>
    <property type="molecule type" value="Genomic_DNA"/>
</dbReference>
<dbReference type="Gene3D" id="1.25.40.10">
    <property type="entry name" value="Tetratricopeptide repeat domain"/>
    <property type="match status" value="1"/>
</dbReference>
<feature type="transmembrane region" description="Helical" evidence="5">
    <location>
        <begin position="12"/>
        <end position="30"/>
    </location>
</feature>
<dbReference type="Proteomes" id="UP000177039">
    <property type="component" value="Unassembled WGS sequence"/>
</dbReference>
<feature type="transmembrane region" description="Helical" evidence="5">
    <location>
        <begin position="264"/>
        <end position="284"/>
    </location>
</feature>
<feature type="transmembrane region" description="Helical" evidence="5">
    <location>
        <begin position="190"/>
        <end position="207"/>
    </location>
</feature>
<evidence type="ECO:0000259" key="6">
    <source>
        <dbReference type="Pfam" id="PF04932"/>
    </source>
</evidence>
<name>A0A1F5H6U8_9BACT</name>
<dbReference type="InterPro" id="IPR007016">
    <property type="entry name" value="O-antigen_ligase-rel_domated"/>
</dbReference>
<feature type="domain" description="O-antigen ligase-related" evidence="6">
    <location>
        <begin position="221"/>
        <end position="377"/>
    </location>
</feature>
<keyword evidence="2 5" id="KW-0812">Transmembrane</keyword>
<dbReference type="AlphaFoldDB" id="A0A1F5H6U8"/>
<evidence type="ECO:0000256" key="2">
    <source>
        <dbReference type="ARBA" id="ARBA00022692"/>
    </source>
</evidence>
<feature type="transmembrane region" description="Helical" evidence="5">
    <location>
        <begin position="364"/>
        <end position="388"/>
    </location>
</feature>
<evidence type="ECO:0000313" key="7">
    <source>
        <dbReference type="EMBL" id="OGD99903.1"/>
    </source>
</evidence>
<dbReference type="PANTHER" id="PTHR37422">
    <property type="entry name" value="TEICHURONIC ACID BIOSYNTHESIS PROTEIN TUAE"/>
    <property type="match status" value="1"/>
</dbReference>
<dbReference type="Pfam" id="PF04932">
    <property type="entry name" value="Wzy_C"/>
    <property type="match status" value="1"/>
</dbReference>
<evidence type="ECO:0000256" key="1">
    <source>
        <dbReference type="ARBA" id="ARBA00004141"/>
    </source>
</evidence>
<accession>A0A1F5H6U8</accession>
<feature type="transmembrane region" description="Helical" evidence="5">
    <location>
        <begin position="214"/>
        <end position="231"/>
    </location>
</feature>
<gene>
    <name evidence="7" type="ORF">A3B54_00085</name>
</gene>
<organism evidence="7 8">
    <name type="scientific">Candidatus Curtissbacteria bacterium RIFCSPLOWO2_01_FULL_42_50</name>
    <dbReference type="NCBI Taxonomy" id="1797730"/>
    <lineage>
        <taxon>Bacteria</taxon>
        <taxon>Candidatus Curtissiibacteriota</taxon>
    </lineage>
</organism>
<evidence type="ECO:0000256" key="5">
    <source>
        <dbReference type="SAM" id="Phobius"/>
    </source>
</evidence>
<protein>
    <recommendedName>
        <fullName evidence="6">O-antigen ligase-related domain-containing protein</fullName>
    </recommendedName>
</protein>
<feature type="transmembrane region" description="Helical" evidence="5">
    <location>
        <begin position="106"/>
        <end position="126"/>
    </location>
</feature>
<reference evidence="7 8" key="1">
    <citation type="journal article" date="2016" name="Nat. Commun.">
        <title>Thousands of microbial genomes shed light on interconnected biogeochemical processes in an aquifer system.</title>
        <authorList>
            <person name="Anantharaman K."/>
            <person name="Brown C.T."/>
            <person name="Hug L.A."/>
            <person name="Sharon I."/>
            <person name="Castelle C.J."/>
            <person name="Probst A.J."/>
            <person name="Thomas B.C."/>
            <person name="Singh A."/>
            <person name="Wilkins M.J."/>
            <person name="Karaoz U."/>
            <person name="Brodie E.L."/>
            <person name="Williams K.H."/>
            <person name="Hubbard S.S."/>
            <person name="Banfield J.F."/>
        </authorList>
    </citation>
    <scope>NUCLEOTIDE SEQUENCE [LARGE SCALE GENOMIC DNA]</scope>
</reference>
<evidence type="ECO:0000313" key="8">
    <source>
        <dbReference type="Proteomes" id="UP000177039"/>
    </source>
</evidence>
<feature type="transmembrane region" description="Helical" evidence="5">
    <location>
        <begin position="133"/>
        <end position="153"/>
    </location>
</feature>
<feature type="transmembrane region" description="Helical" evidence="5">
    <location>
        <begin position="237"/>
        <end position="257"/>
    </location>
</feature>
<feature type="transmembrane region" description="Helical" evidence="5">
    <location>
        <begin position="485"/>
        <end position="505"/>
    </location>
</feature>
<comment type="caution">
    <text evidence="7">The sequence shown here is derived from an EMBL/GenBank/DDBJ whole genome shotgun (WGS) entry which is preliminary data.</text>
</comment>
<evidence type="ECO:0000256" key="3">
    <source>
        <dbReference type="ARBA" id="ARBA00022989"/>
    </source>
</evidence>
<evidence type="ECO:0000256" key="4">
    <source>
        <dbReference type="ARBA" id="ARBA00023136"/>
    </source>
</evidence>
<feature type="transmembrane region" description="Helical" evidence="5">
    <location>
        <begin position="42"/>
        <end position="61"/>
    </location>
</feature>